<name>A0ACB9Q7X9_BAUVA</name>
<dbReference type="EMBL" id="CM039426">
    <property type="protein sequence ID" value="KAI4356923.1"/>
    <property type="molecule type" value="Genomic_DNA"/>
</dbReference>
<organism evidence="1 2">
    <name type="scientific">Bauhinia variegata</name>
    <name type="common">Purple orchid tree</name>
    <name type="synonym">Phanera variegata</name>
    <dbReference type="NCBI Taxonomy" id="167791"/>
    <lineage>
        <taxon>Eukaryota</taxon>
        <taxon>Viridiplantae</taxon>
        <taxon>Streptophyta</taxon>
        <taxon>Embryophyta</taxon>
        <taxon>Tracheophyta</taxon>
        <taxon>Spermatophyta</taxon>
        <taxon>Magnoliopsida</taxon>
        <taxon>eudicotyledons</taxon>
        <taxon>Gunneridae</taxon>
        <taxon>Pentapetalae</taxon>
        <taxon>rosids</taxon>
        <taxon>fabids</taxon>
        <taxon>Fabales</taxon>
        <taxon>Fabaceae</taxon>
        <taxon>Cercidoideae</taxon>
        <taxon>Cercideae</taxon>
        <taxon>Bauhiniinae</taxon>
        <taxon>Bauhinia</taxon>
    </lineage>
</organism>
<comment type="caution">
    <text evidence="1">The sequence shown here is derived from an EMBL/GenBank/DDBJ whole genome shotgun (WGS) entry which is preliminary data.</text>
</comment>
<evidence type="ECO:0000313" key="2">
    <source>
        <dbReference type="Proteomes" id="UP000828941"/>
    </source>
</evidence>
<accession>A0ACB9Q7X9</accession>
<reference evidence="1 2" key="1">
    <citation type="journal article" date="2022" name="DNA Res.">
        <title>Chromosomal-level genome assembly of the orchid tree Bauhinia variegata (Leguminosae; Cercidoideae) supports the allotetraploid origin hypothesis of Bauhinia.</title>
        <authorList>
            <person name="Zhong Y."/>
            <person name="Chen Y."/>
            <person name="Zheng D."/>
            <person name="Pang J."/>
            <person name="Liu Y."/>
            <person name="Luo S."/>
            <person name="Meng S."/>
            <person name="Qian L."/>
            <person name="Wei D."/>
            <person name="Dai S."/>
            <person name="Zhou R."/>
        </authorList>
    </citation>
    <scope>NUCLEOTIDE SEQUENCE [LARGE SCALE GENOMIC DNA]</scope>
    <source>
        <strain evidence="1">BV-YZ2020</strain>
    </source>
</reference>
<proteinExistence type="predicted"/>
<gene>
    <name evidence="1" type="ORF">L6164_000904</name>
</gene>
<dbReference type="Proteomes" id="UP000828941">
    <property type="component" value="Chromosome 1"/>
</dbReference>
<sequence>MASILISGVSPRLSQASLRCSSPSRLSSNHVLFDPQLRPLKQSNSQSCKKLLRFHSKFPSVTVASHSSATSSSSLEIKNIVTGKVSNGENLKANNVPWIGSYLPSPLQPYARLARLDMPVGTWLVAWPYFWSIAMAAAPGNIPDLKVLALFACWAFFLRGAGCTINDFLDRHFDKMVERTKFRPLASGELTPFQGLCFLGFQLLLVVCVGILLQLDNLGWTLGAITLFLVFTYPLMKRITYWPQAYLGLVINFGTLLGWQAVKGTLDLAILLPLYVSGIFWTLVYDTIYAHQDKKDDIKAGVKSTALLFGDSTKKWIAGFGLTSIGCLALSGLNANIGWPYYAFLTAASGQLAWQVLTAELSSPTDCGNKFDTNKWFGALIFGGIVAGRLIS</sequence>
<evidence type="ECO:0000313" key="1">
    <source>
        <dbReference type="EMBL" id="KAI4356923.1"/>
    </source>
</evidence>
<keyword evidence="2" id="KW-1185">Reference proteome</keyword>
<protein>
    <submittedName>
        <fullName evidence="1">Uncharacterized protein</fullName>
    </submittedName>
</protein>